<accession>A0ACC0V5J8</accession>
<protein>
    <submittedName>
        <fullName evidence="1">Uncharacterized protein</fullName>
    </submittedName>
</protein>
<organism evidence="1 2">
    <name type="scientific">Trichothecium roseum</name>
    <dbReference type="NCBI Taxonomy" id="47278"/>
    <lineage>
        <taxon>Eukaryota</taxon>
        <taxon>Fungi</taxon>
        <taxon>Dikarya</taxon>
        <taxon>Ascomycota</taxon>
        <taxon>Pezizomycotina</taxon>
        <taxon>Sordariomycetes</taxon>
        <taxon>Hypocreomycetidae</taxon>
        <taxon>Hypocreales</taxon>
        <taxon>Hypocreales incertae sedis</taxon>
        <taxon>Trichothecium</taxon>
    </lineage>
</organism>
<reference evidence="1" key="1">
    <citation type="submission" date="2022-10" db="EMBL/GenBank/DDBJ databases">
        <title>Complete Genome of Trichothecium roseum strain YXFP-22015, a Plant Pathogen Isolated from Citrus.</title>
        <authorList>
            <person name="Wang Y."/>
            <person name="Zhu L."/>
        </authorList>
    </citation>
    <scope>NUCLEOTIDE SEQUENCE</scope>
    <source>
        <strain evidence="1">YXFP-22015</strain>
    </source>
</reference>
<comment type="caution">
    <text evidence="1">The sequence shown here is derived from an EMBL/GenBank/DDBJ whole genome shotgun (WGS) entry which is preliminary data.</text>
</comment>
<sequence>MSVWHRKIVETDVIFRWDSSDPERAPPPLPLNPQSPSLTSRAGTSSAIQSAHAALHERAREAAATFGPPLQKRNPDSSPDRSLVKSSGGGGHGPSPHSAHSAHSAHGGHHKRMQSMQTGTVRDLSLMIEGSARRDDSRSPEKQQRPETPTPIRPKEVDSGIDVRSPSPDKENHGHPGPGPSLTPILKPTVRRPPPQPILGENTPPQSSTMLALQNLTSPPNNRGRPSEREGDTAPLGDVTNGATVTPLQYQNLDNLSTQIVSLTNIATALQKEMSQLSRRSRDNATDLLSLKEATNTRDEDIRKSLRDLITNFSDYSSKMSSKDSYPGLLLDSKPHRSTSPSSKGFHLPRIPSPKSFSDSMDRVSESTPSLMGDSSVSITLLEKIISDMSTKEGQENLLDQLSELSHRISGMDTASKLDDILRAVKAQASTVANAHVRSGQFESTGRELALQPRPSSSSGALAQRVEHLFHNEARSSSIPSTRGADLLSDEMMQIIRSVKDSVHQGGGMTAEVKALVRELRGEVLGMGREIGKKLEGMNTRGIEDSEQLGKDDVSRVIDESLEQMKSQLNNVLREHRRASAASTNSNKTAVDYQEIYNAMRAALRDGESSQTPDLSRDDVIEAVRDAWESYKPEIQVETLGLERDEVLACLKEGLKEYTPKEEQSSSATRDEVFHAVSEGLKHFTPPQMDTPATLSRDEIIEAVRDCLEEFEFPVAASGAGPEITREDMYHAVKEGLHDFDVPRGDALVSKSNNDEILDRLQDLMGNMKLEFKTMSEEAKQNVATNGRGTEQILNATKDGFENLRVAIESYVDRASGAADNDESMEGLLKSFEDFKDEMAGLLSEVSKENREQLKEELEGLREIVNSSMVPAPAPAQVQTNNHELLEALHNSMSTLRQEILRPRPETSEILDALQDGLNDLRAGMDRVTNKPTDLTANDEILDALKSGLDSVREDIEQLRETSNERAIVPLNNESGVPNDMNALIPADMVKQDDIRNLEVLITQLRVKIEDMGPESHGVPELPDASADKEHLARLETMLENVQKGVEEISTREPPTSEANPSAVEKEDLARLEAMLENIQKGVEKEDLDRLQAMLESVQKGVDVISTREPPVQVMRAEPRPERPPPEERPPPGDGEVATQEDVIAIENILRNTKDRLDDLIDGEQAVRKEHVDMLETLILETRENMGNLAERMDSASRKEDVAGVEALLTKVTADLEEMKERAKKQDETEDPDKVCKTDVEAVETAVHEIKDLLNGIPDVTFTAMPNKEDLSNLETKVKEDLENLQTLLKETKEQLDGYQEASSKALALKTEEVDSVGDRVWEVKSFLEEFQETMKAKLEEGSSGVEGVSKLLDGMSEKIDKNDNVGTVLQEMFDTMKKEFESSREVVGGSNLESNEKLQLATDSLGSKIDEKIAEVIGKYEQFELSFNEKHEAGEARGVETDAAIVGIKAVAEELKLLVDTLGCTVTESMEKMEEASKTVFDKVEDMATKDEENHAEGKAEHQQTREQVQQAVALVEGLQTNVSDNNSQVLDAVKNLLELVGQHFEHSQSSSKDIQGIIETKQQEILALPPPEKYDDGETQEKLNRIIEAKYDDGPLRERLEQLALETKYDDSTLKEKMEQLILEAKYDDTQLKEKLDQLAVDTLEAKYDDTQLKERVEQIVTEAKYDDAEIKEKLDQLAIDTLESKYDDTKLKEKLDQLAIDVKYDDSSAQTKLDQLVNHTSVAEQAFTQLENLDKVHASVVKTAADISSFLSAQAAKITRDNDDREKTLQETSVALERKLAEQDHVEASIRTLKDEELRLRASVASLRTEQENLIRQKTRLTGDVSSLETAMNLRKEELYEMETRAERLERRIVEGVMDHSRVLLMNKAAKGTDSMSRKRVKKPTTDEQGGTRSSPKPAMGILAKRSLGIPNQSGQNRRIASLSQINNNVPTGGVKRSQSVRTGTGAGTEKALRQRSWGGDLDKGSGEPDKENISVSETVEEEAEDAQVASTPIANDAAASESEEEEESSEEETDDEDDAASEHAVEEVVA</sequence>
<proteinExistence type="predicted"/>
<evidence type="ECO:0000313" key="1">
    <source>
        <dbReference type="EMBL" id="KAI9901735.1"/>
    </source>
</evidence>
<name>A0ACC0V5J8_9HYPO</name>
<dbReference type="Proteomes" id="UP001163324">
    <property type="component" value="Chromosome 3"/>
</dbReference>
<evidence type="ECO:0000313" key="2">
    <source>
        <dbReference type="Proteomes" id="UP001163324"/>
    </source>
</evidence>
<gene>
    <name evidence="1" type="ORF">N3K66_003552</name>
</gene>
<dbReference type="EMBL" id="CM047942">
    <property type="protein sequence ID" value="KAI9901735.1"/>
    <property type="molecule type" value="Genomic_DNA"/>
</dbReference>
<keyword evidence="2" id="KW-1185">Reference proteome</keyword>